<feature type="compositionally biased region" description="Low complexity" evidence="2">
    <location>
        <begin position="211"/>
        <end position="226"/>
    </location>
</feature>
<feature type="domain" description="Flavodoxin-like" evidence="3">
    <location>
        <begin position="4"/>
        <end position="193"/>
    </location>
</feature>
<dbReference type="InterPro" id="IPR029039">
    <property type="entry name" value="Flavoprotein-like_sf"/>
</dbReference>
<dbReference type="GO" id="GO:0016020">
    <property type="term" value="C:membrane"/>
    <property type="evidence" value="ECO:0007669"/>
    <property type="project" value="TreeGrafter"/>
</dbReference>
<gene>
    <name evidence="4" type="ORF">LAFE_0F10286G</name>
</gene>
<protein>
    <submittedName>
        <fullName evidence="4">LAFE_0F10286g1_1</fullName>
    </submittedName>
</protein>
<dbReference type="PROSITE" id="PS50902">
    <property type="entry name" value="FLAVODOXIN_LIKE"/>
    <property type="match status" value="1"/>
</dbReference>
<organism evidence="4 5">
    <name type="scientific">Lachancea fermentati</name>
    <name type="common">Zygosaccharomyces fermentati</name>
    <dbReference type="NCBI Taxonomy" id="4955"/>
    <lineage>
        <taxon>Eukaryota</taxon>
        <taxon>Fungi</taxon>
        <taxon>Dikarya</taxon>
        <taxon>Ascomycota</taxon>
        <taxon>Saccharomycotina</taxon>
        <taxon>Saccharomycetes</taxon>
        <taxon>Saccharomycetales</taxon>
        <taxon>Saccharomycetaceae</taxon>
        <taxon>Lachancea</taxon>
    </lineage>
</organism>
<dbReference type="InterPro" id="IPR010089">
    <property type="entry name" value="Flavoprotein_WrbA-like"/>
</dbReference>
<evidence type="ECO:0000313" key="4">
    <source>
        <dbReference type="EMBL" id="SCW02605.1"/>
    </source>
</evidence>
<dbReference type="PANTHER" id="PTHR30546:SF23">
    <property type="entry name" value="FLAVOPROTEIN-LIKE PROTEIN YCP4-RELATED"/>
    <property type="match status" value="1"/>
</dbReference>
<dbReference type="GO" id="GO:0160020">
    <property type="term" value="P:positive regulation of ferroptosis"/>
    <property type="evidence" value="ECO:0007669"/>
    <property type="project" value="UniProtKB-ARBA"/>
</dbReference>
<name>A0A1G4MFH1_LACFM</name>
<sequence length="246" mass="26400">MVKIAIITYSLYGHIDTLARAIQKGIEAEGGKADLFRVEETLSDEILAKMHAPSKPEDVPVATTQTLEEYDAFLFGIPTRYGSLPAQWSAFWDSTGGLWTKGALYGKPAGVFVSTGTYGGGQEVTIKSSLSYLVHHGLIFIPLGYKNTFAEMSNVEEVHGGSAWGAGTLAGPDGSRTASALELRIAETQGKTFYKTVKHFPLGKSEKESAKAAQSSQKTAAARQTQPAASEKQENKSKLTDCCVVM</sequence>
<proteinExistence type="inferred from homology"/>
<dbReference type="GO" id="GO:0003955">
    <property type="term" value="F:NAD(P)H dehydrogenase (quinone) activity"/>
    <property type="evidence" value="ECO:0007669"/>
    <property type="project" value="InterPro"/>
</dbReference>
<dbReference type="GO" id="GO:0032126">
    <property type="term" value="C:eisosome"/>
    <property type="evidence" value="ECO:0007669"/>
    <property type="project" value="UniProtKB-ARBA"/>
</dbReference>
<dbReference type="Pfam" id="PF03358">
    <property type="entry name" value="FMN_red"/>
    <property type="match status" value="1"/>
</dbReference>
<dbReference type="AlphaFoldDB" id="A0A1G4MFH1"/>
<evidence type="ECO:0000256" key="2">
    <source>
        <dbReference type="SAM" id="MobiDB-lite"/>
    </source>
</evidence>
<keyword evidence="5" id="KW-1185">Reference proteome</keyword>
<dbReference type="NCBIfam" id="TIGR01755">
    <property type="entry name" value="flav_wrbA"/>
    <property type="match status" value="1"/>
</dbReference>
<evidence type="ECO:0000259" key="3">
    <source>
        <dbReference type="PROSITE" id="PS50902"/>
    </source>
</evidence>
<comment type="similarity">
    <text evidence="1">Belongs to the WrbA family.</text>
</comment>
<dbReference type="GO" id="GO:0010181">
    <property type="term" value="F:FMN binding"/>
    <property type="evidence" value="ECO:0007669"/>
    <property type="project" value="InterPro"/>
</dbReference>
<dbReference type="STRING" id="4955.A0A1G4MFH1"/>
<feature type="region of interest" description="Disordered" evidence="2">
    <location>
        <begin position="205"/>
        <end position="240"/>
    </location>
</feature>
<dbReference type="InterPro" id="IPR005025">
    <property type="entry name" value="FMN_Rdtase-like_dom"/>
</dbReference>
<reference evidence="5" key="1">
    <citation type="submission" date="2016-03" db="EMBL/GenBank/DDBJ databases">
        <authorList>
            <person name="Devillers H."/>
        </authorList>
    </citation>
    <scope>NUCLEOTIDE SEQUENCE [LARGE SCALE GENOMIC DNA]</scope>
</reference>
<dbReference type="SUPFAM" id="SSF52218">
    <property type="entry name" value="Flavoproteins"/>
    <property type="match status" value="1"/>
</dbReference>
<dbReference type="NCBIfam" id="NF002999">
    <property type="entry name" value="PRK03767.1"/>
    <property type="match status" value="1"/>
</dbReference>
<dbReference type="Proteomes" id="UP000190831">
    <property type="component" value="Chromosome F"/>
</dbReference>
<dbReference type="OrthoDB" id="504689at2759"/>
<dbReference type="EMBL" id="LT598490">
    <property type="protein sequence ID" value="SCW02605.1"/>
    <property type="molecule type" value="Genomic_DNA"/>
</dbReference>
<dbReference type="Gene3D" id="3.40.50.360">
    <property type="match status" value="1"/>
</dbReference>
<evidence type="ECO:0000313" key="5">
    <source>
        <dbReference type="Proteomes" id="UP000190831"/>
    </source>
</evidence>
<dbReference type="OMA" id="HGMPYIP"/>
<dbReference type="PANTHER" id="PTHR30546">
    <property type="entry name" value="FLAVODOXIN-RELATED PROTEIN WRBA-RELATED"/>
    <property type="match status" value="1"/>
</dbReference>
<dbReference type="FunFam" id="3.40.50.360:FF:000001">
    <property type="entry name" value="NAD(P)H dehydrogenase (Quinone) FQR1-like"/>
    <property type="match status" value="1"/>
</dbReference>
<accession>A0A1G4MFH1</accession>
<evidence type="ECO:0000256" key="1">
    <source>
        <dbReference type="ARBA" id="ARBA00006961"/>
    </source>
</evidence>
<dbReference type="InterPro" id="IPR008254">
    <property type="entry name" value="Flavodoxin/NO_synth"/>
</dbReference>